<feature type="compositionally biased region" description="Basic and acidic residues" evidence="1">
    <location>
        <begin position="168"/>
        <end position="180"/>
    </location>
</feature>
<protein>
    <recommendedName>
        <fullName evidence="4">Subtilisin</fullName>
    </recommendedName>
</protein>
<feature type="compositionally biased region" description="Pro residues" evidence="1">
    <location>
        <begin position="124"/>
        <end position="133"/>
    </location>
</feature>
<evidence type="ECO:0000313" key="2">
    <source>
        <dbReference type="EMBL" id="CAK0898751.1"/>
    </source>
</evidence>
<comment type="caution">
    <text evidence="2">The sequence shown here is derived from an EMBL/GenBank/DDBJ whole genome shotgun (WGS) entry which is preliminary data.</text>
</comment>
<evidence type="ECO:0000256" key="1">
    <source>
        <dbReference type="SAM" id="MobiDB-lite"/>
    </source>
</evidence>
<feature type="compositionally biased region" description="Low complexity" evidence="1">
    <location>
        <begin position="134"/>
        <end position="146"/>
    </location>
</feature>
<organism evidence="2 3">
    <name type="scientific">Prorocentrum cordatum</name>
    <dbReference type="NCBI Taxonomy" id="2364126"/>
    <lineage>
        <taxon>Eukaryota</taxon>
        <taxon>Sar</taxon>
        <taxon>Alveolata</taxon>
        <taxon>Dinophyceae</taxon>
        <taxon>Prorocentrales</taxon>
        <taxon>Prorocentraceae</taxon>
        <taxon>Prorocentrum</taxon>
    </lineage>
</organism>
<feature type="compositionally biased region" description="Acidic residues" evidence="1">
    <location>
        <begin position="52"/>
        <end position="62"/>
    </location>
</feature>
<evidence type="ECO:0008006" key="4">
    <source>
        <dbReference type="Google" id="ProtNLM"/>
    </source>
</evidence>
<evidence type="ECO:0000313" key="3">
    <source>
        <dbReference type="Proteomes" id="UP001189429"/>
    </source>
</evidence>
<sequence length="336" mass="32034">MENVGAEGALESQAAPDGEPADATAELGPPARSPASPACTGASPEAAAGVLEAEEEEEEEGAAAEVGAEGVAGLPAEDAAEEGAAEGASVGDQGAGTGPAAAAGDPEEDAAPSGGLAGLAAEPDLPPASPPAGPASTGEPMAAEGAPAEDADPDAGPGGAAAGAPAEETGRPDPRARTPGEDAEASEPGPLADHSPAGEATEAHPEARREAAREHREASPVPEGGRSGDGAAPELAVEPAVGPAEDYGMGAKDVVVRSGVLFAVGGGGPRNGTGRGSSAVGWQGRFSGGSCGAQLSQGWLGFRLRAARPEQSRLAATGPPSNSGPQPHPGSASGGP</sequence>
<gene>
    <name evidence="2" type="ORF">PCOR1329_LOCUS76469</name>
</gene>
<keyword evidence="3" id="KW-1185">Reference proteome</keyword>
<feature type="region of interest" description="Disordered" evidence="1">
    <location>
        <begin position="1"/>
        <end position="247"/>
    </location>
</feature>
<proteinExistence type="predicted"/>
<feature type="compositionally biased region" description="Basic and acidic residues" evidence="1">
    <location>
        <begin position="201"/>
        <end position="218"/>
    </location>
</feature>
<feature type="compositionally biased region" description="Low complexity" evidence="1">
    <location>
        <begin position="63"/>
        <end position="77"/>
    </location>
</feature>
<accession>A0ABN9XKP5</accession>
<reference evidence="2" key="1">
    <citation type="submission" date="2023-10" db="EMBL/GenBank/DDBJ databases">
        <authorList>
            <person name="Chen Y."/>
            <person name="Shah S."/>
            <person name="Dougan E. K."/>
            <person name="Thang M."/>
            <person name="Chan C."/>
        </authorList>
    </citation>
    <scope>NUCLEOTIDE SEQUENCE [LARGE SCALE GENOMIC DNA]</scope>
</reference>
<name>A0ABN9XKP5_9DINO</name>
<dbReference type="Proteomes" id="UP001189429">
    <property type="component" value="Unassembled WGS sequence"/>
</dbReference>
<dbReference type="EMBL" id="CAUYUJ010020503">
    <property type="protein sequence ID" value="CAK0898751.1"/>
    <property type="molecule type" value="Genomic_DNA"/>
</dbReference>
<feature type="compositionally biased region" description="Low complexity" evidence="1">
    <location>
        <begin position="85"/>
        <end position="104"/>
    </location>
</feature>
<feature type="region of interest" description="Disordered" evidence="1">
    <location>
        <begin position="310"/>
        <end position="336"/>
    </location>
</feature>
<feature type="compositionally biased region" description="Low complexity" evidence="1">
    <location>
        <begin position="111"/>
        <end position="123"/>
    </location>
</feature>